<dbReference type="GO" id="GO:2000303">
    <property type="term" value="P:regulation of ceramide biosynthetic process"/>
    <property type="evidence" value="ECO:0007669"/>
    <property type="project" value="UniProtKB-ARBA"/>
</dbReference>
<feature type="transmembrane region" description="Helical" evidence="6">
    <location>
        <begin position="142"/>
        <end position="162"/>
    </location>
</feature>
<dbReference type="PANTHER" id="PTHR12665">
    <property type="entry name" value="ORMDL PROTEINS"/>
    <property type="match status" value="1"/>
</dbReference>
<feature type="chain" id="PRO_5032457630" description="ORM1-like protein 2" evidence="7">
    <location>
        <begin position="24"/>
        <end position="306"/>
    </location>
</feature>
<comment type="subcellular location">
    <subcellularLocation>
        <location evidence="1">Membrane</location>
        <topology evidence="1">Multi-pass membrane protein</topology>
    </subcellularLocation>
</comment>
<name>A0A815N529_ADIRI</name>
<feature type="transmembrane region" description="Helical" evidence="6">
    <location>
        <begin position="174"/>
        <end position="196"/>
    </location>
</feature>
<comment type="caution">
    <text evidence="8">The sequence shown here is derived from an EMBL/GenBank/DDBJ whole genome shotgun (WGS) entry which is preliminary data.</text>
</comment>
<protein>
    <recommendedName>
        <fullName evidence="10">ORM1-like protein 2</fullName>
    </recommendedName>
</protein>
<evidence type="ECO:0000313" key="9">
    <source>
        <dbReference type="Proteomes" id="UP000663828"/>
    </source>
</evidence>
<evidence type="ECO:0000256" key="5">
    <source>
        <dbReference type="ARBA" id="ARBA00023136"/>
    </source>
</evidence>
<dbReference type="AlphaFoldDB" id="A0A815N529"/>
<sequence length="306" mass="35141">MHRLATTIVLIALLSLWIEMTLAAAGRCYQCNSRNPLCATIANATLKIDSTPCNGQCYTRLNANDEFTLSRGCSWEYGFMTPQEKDILVLDGRSVWMFCDTPYCNVEATSMLTTVCYQPICNYLNFPEDCKLPNADVTCGRYYLYVQFVLIVTMNVGIAQGERNPNSSWLNSRGVWLTYIILVFVLHFILLSIPYITTSVAWTLTTTIHNLCNYYLFHVVKGAPWETSDQGRARRFTFWEQIDDGVQWTGTRKFLQIVPVVLFFIASFYTKYDKTHFLINLATMLLAVVPKFPIFFGVRLLDINRY</sequence>
<evidence type="ECO:0000256" key="6">
    <source>
        <dbReference type="SAM" id="Phobius"/>
    </source>
</evidence>
<evidence type="ECO:0000313" key="8">
    <source>
        <dbReference type="EMBL" id="CAF1433475.1"/>
    </source>
</evidence>
<evidence type="ECO:0000256" key="2">
    <source>
        <dbReference type="ARBA" id="ARBA00007649"/>
    </source>
</evidence>
<dbReference type="CDD" id="cd00117">
    <property type="entry name" value="TFP"/>
    <property type="match status" value="1"/>
</dbReference>
<accession>A0A815N529</accession>
<proteinExistence type="inferred from homology"/>
<feature type="transmembrane region" description="Helical" evidence="6">
    <location>
        <begin position="277"/>
        <end position="296"/>
    </location>
</feature>
<keyword evidence="4 6" id="KW-1133">Transmembrane helix</keyword>
<keyword evidence="9" id="KW-1185">Reference proteome</keyword>
<organism evidence="8 9">
    <name type="scientific">Adineta ricciae</name>
    <name type="common">Rotifer</name>
    <dbReference type="NCBI Taxonomy" id="249248"/>
    <lineage>
        <taxon>Eukaryota</taxon>
        <taxon>Metazoa</taxon>
        <taxon>Spiralia</taxon>
        <taxon>Gnathifera</taxon>
        <taxon>Rotifera</taxon>
        <taxon>Eurotatoria</taxon>
        <taxon>Bdelloidea</taxon>
        <taxon>Adinetida</taxon>
        <taxon>Adinetidae</taxon>
        <taxon>Adineta</taxon>
    </lineage>
</organism>
<dbReference type="Proteomes" id="UP000663828">
    <property type="component" value="Unassembled WGS sequence"/>
</dbReference>
<dbReference type="InterPro" id="IPR007203">
    <property type="entry name" value="ORMDL"/>
</dbReference>
<dbReference type="Pfam" id="PF04061">
    <property type="entry name" value="ORMDL"/>
    <property type="match status" value="1"/>
</dbReference>
<evidence type="ECO:0000256" key="7">
    <source>
        <dbReference type="SAM" id="SignalP"/>
    </source>
</evidence>
<comment type="similarity">
    <text evidence="2">Belongs to the ORM family.</text>
</comment>
<reference evidence="8" key="1">
    <citation type="submission" date="2021-02" db="EMBL/GenBank/DDBJ databases">
        <authorList>
            <person name="Nowell W R."/>
        </authorList>
    </citation>
    <scope>NUCLEOTIDE SEQUENCE</scope>
</reference>
<evidence type="ECO:0000256" key="3">
    <source>
        <dbReference type="ARBA" id="ARBA00022692"/>
    </source>
</evidence>
<keyword evidence="5 6" id="KW-0472">Membrane</keyword>
<dbReference type="GO" id="GO:0005789">
    <property type="term" value="C:endoplasmic reticulum membrane"/>
    <property type="evidence" value="ECO:0007669"/>
    <property type="project" value="InterPro"/>
</dbReference>
<keyword evidence="3 6" id="KW-0812">Transmembrane</keyword>
<keyword evidence="7" id="KW-0732">Signal</keyword>
<dbReference type="EMBL" id="CAJNOR010003639">
    <property type="protein sequence ID" value="CAF1433475.1"/>
    <property type="molecule type" value="Genomic_DNA"/>
</dbReference>
<feature type="signal peptide" evidence="7">
    <location>
        <begin position="1"/>
        <end position="23"/>
    </location>
</feature>
<evidence type="ECO:0008006" key="10">
    <source>
        <dbReference type="Google" id="ProtNLM"/>
    </source>
</evidence>
<evidence type="ECO:0000256" key="1">
    <source>
        <dbReference type="ARBA" id="ARBA00004141"/>
    </source>
</evidence>
<evidence type="ECO:0000256" key="4">
    <source>
        <dbReference type="ARBA" id="ARBA00022989"/>
    </source>
</evidence>
<gene>
    <name evidence="8" type="ORF">XAT740_LOCUS35911</name>
</gene>